<proteinExistence type="predicted"/>
<dbReference type="InterPro" id="IPR053000">
    <property type="entry name" value="WSS1-like_metalloprotease"/>
</dbReference>
<keyword evidence="4" id="KW-1185">Reference proteome</keyword>
<evidence type="ECO:0000313" key="3">
    <source>
        <dbReference type="EMBL" id="GHJ90028.1"/>
    </source>
</evidence>
<gene>
    <name evidence="3" type="ORF">NliqN6_6430</name>
</gene>
<dbReference type="GO" id="GO:0005634">
    <property type="term" value="C:nucleus"/>
    <property type="evidence" value="ECO:0007669"/>
    <property type="project" value="TreeGrafter"/>
</dbReference>
<reference evidence="3" key="1">
    <citation type="submission" date="2020-07" db="EMBL/GenBank/DDBJ databases">
        <title>Draft Genome Sequence of a Deep-Sea Yeast, Naganishia (Cryptococcus) liquefaciens strain N6.</title>
        <authorList>
            <person name="Han Y.W."/>
            <person name="Kajitani R."/>
            <person name="Morimoto H."/>
            <person name="Parhat M."/>
            <person name="Tsubouchi H."/>
            <person name="Bakenova O."/>
            <person name="Ogata M."/>
            <person name="Argunhan B."/>
            <person name="Aoki R."/>
            <person name="Kajiwara S."/>
            <person name="Itoh T."/>
            <person name="Iwasaki H."/>
        </authorList>
    </citation>
    <scope>NUCLEOTIDE SEQUENCE</scope>
    <source>
        <strain evidence="3">N6</strain>
    </source>
</reference>
<feature type="domain" description="WLM" evidence="2">
    <location>
        <begin position="13"/>
        <end position="205"/>
    </location>
</feature>
<feature type="compositionally biased region" description="Basic and acidic residues" evidence="1">
    <location>
        <begin position="331"/>
        <end position="340"/>
    </location>
</feature>
<organism evidence="3 4">
    <name type="scientific">Naganishia liquefaciens</name>
    <dbReference type="NCBI Taxonomy" id="104408"/>
    <lineage>
        <taxon>Eukaryota</taxon>
        <taxon>Fungi</taxon>
        <taxon>Dikarya</taxon>
        <taxon>Basidiomycota</taxon>
        <taxon>Agaricomycotina</taxon>
        <taxon>Tremellomycetes</taxon>
        <taxon>Filobasidiales</taxon>
        <taxon>Filobasidiaceae</taxon>
        <taxon>Naganishia</taxon>
    </lineage>
</organism>
<evidence type="ECO:0000259" key="2">
    <source>
        <dbReference type="PROSITE" id="PS51397"/>
    </source>
</evidence>
<dbReference type="OrthoDB" id="447842at2759"/>
<dbReference type="Gene3D" id="3.30.2010.10">
    <property type="entry name" value="Metalloproteases ('zincins'), catalytic domain"/>
    <property type="match status" value="1"/>
</dbReference>
<dbReference type="InterPro" id="IPR013536">
    <property type="entry name" value="WLM_dom"/>
</dbReference>
<dbReference type="PANTHER" id="PTHR46622:SF1">
    <property type="entry name" value="DNA-DEPENDENT METALLOPROTEASE WSS1"/>
    <property type="match status" value="1"/>
</dbReference>
<feature type="region of interest" description="Disordered" evidence="1">
    <location>
        <begin position="190"/>
        <end position="229"/>
    </location>
</feature>
<accession>A0A8H3TZN3</accession>
<feature type="compositionally biased region" description="Acidic residues" evidence="1">
    <location>
        <begin position="351"/>
        <end position="363"/>
    </location>
</feature>
<name>A0A8H3TZN3_9TREE</name>
<dbReference type="AlphaFoldDB" id="A0A8H3TZN3"/>
<dbReference type="Proteomes" id="UP000620104">
    <property type="component" value="Unassembled WGS sequence"/>
</dbReference>
<sequence>MPNLAYTARKFNARELDPNPQIRFISVLKKMPDDDKALAIMKAVAAQMKRIMERMKLVVNSFEEYPHNKVLMSLPRTPFSSVNWNHGEVIELVLRRANGSFLPLYYLLNVMCHELAHIQQMNHGPNFRKLDNEIKRAVKDEREKGYYGDGFYSSGIHLATGIAIESDVLLAGDAPEYLCGGAANKQAPGIKARTGRGGGRKRRAGNGIATSTSGAQTAKRRKPGGSNTRAFEGREDAIRIDGNQETSYDEIKRLKELLKERKAAFRASHGLTMKAATEKAMNSLTPAERRLIETSTHGKSANTANARDARAAHFERLLAAKADSKPASLDEGLKLERMKDEDTDTAANESNDSDGSDNEEDLDEYAKDFLAEMNEDERKVAKGDDMLFFAEAASPSSSARSKTPKSHTSNQISGRAQDAGQRDVIVIDD</sequence>
<evidence type="ECO:0000313" key="4">
    <source>
        <dbReference type="Proteomes" id="UP000620104"/>
    </source>
</evidence>
<evidence type="ECO:0000256" key="1">
    <source>
        <dbReference type="SAM" id="MobiDB-lite"/>
    </source>
</evidence>
<feature type="region of interest" description="Disordered" evidence="1">
    <location>
        <begin position="393"/>
        <end position="429"/>
    </location>
</feature>
<dbReference type="EMBL" id="BLZA01000053">
    <property type="protein sequence ID" value="GHJ90028.1"/>
    <property type="molecule type" value="Genomic_DNA"/>
</dbReference>
<feature type="region of interest" description="Disordered" evidence="1">
    <location>
        <begin position="323"/>
        <end position="371"/>
    </location>
</feature>
<dbReference type="GO" id="GO:0006281">
    <property type="term" value="P:DNA repair"/>
    <property type="evidence" value="ECO:0007669"/>
    <property type="project" value="TreeGrafter"/>
</dbReference>
<comment type="caution">
    <text evidence="3">The sequence shown here is derived from an EMBL/GenBank/DDBJ whole genome shotgun (WGS) entry which is preliminary data.</text>
</comment>
<dbReference type="PROSITE" id="PS51397">
    <property type="entry name" value="WLM"/>
    <property type="match status" value="1"/>
</dbReference>
<protein>
    <recommendedName>
        <fullName evidence="2">WLM domain-containing protein</fullName>
    </recommendedName>
</protein>
<dbReference type="PANTHER" id="PTHR46622">
    <property type="entry name" value="DNA-DEPENDENT METALLOPROTEASE WSS1"/>
    <property type="match status" value="1"/>
</dbReference>
<dbReference type="GO" id="GO:0008237">
    <property type="term" value="F:metallopeptidase activity"/>
    <property type="evidence" value="ECO:0007669"/>
    <property type="project" value="TreeGrafter"/>
</dbReference>
<dbReference type="Pfam" id="PF08325">
    <property type="entry name" value="WLM"/>
    <property type="match status" value="1"/>
</dbReference>